<evidence type="ECO:0000313" key="1">
    <source>
        <dbReference type="EMBL" id="VBB45557.1"/>
    </source>
</evidence>
<sequence>MFHPPPPLSGSIEDRIEWADACCEAAERRLRSDKGVEALLSRFRRAAAGSREALQSTGIVEICRRCDALEGGSCCGAGLERYYDAVLLLINRLLGAALPKRRQDPRSCFFLGPEGCLLTARHVLCVNYVCRKITDRIRPEGLARLRNREGEELEALFLLHERIKKVLKS</sequence>
<dbReference type="AlphaFoldDB" id="A0A653ABW2"/>
<name>A0A653ABW2_UNCDX</name>
<accession>A0A653ABW2</accession>
<gene>
    <name evidence="1" type="ORF">TRIP_B350508</name>
</gene>
<proteinExistence type="predicted"/>
<protein>
    <submittedName>
        <fullName evidence="1">Uncharacterized protein</fullName>
    </submittedName>
</protein>
<dbReference type="EMBL" id="UPXX01000029">
    <property type="protein sequence ID" value="VBB45557.1"/>
    <property type="molecule type" value="Genomic_DNA"/>
</dbReference>
<organism evidence="1">
    <name type="scientific">Uncultured Desulfatiglans sp</name>
    <dbReference type="NCBI Taxonomy" id="1748965"/>
    <lineage>
        <taxon>Bacteria</taxon>
        <taxon>Pseudomonadati</taxon>
        <taxon>Thermodesulfobacteriota</taxon>
        <taxon>Desulfobacteria</taxon>
        <taxon>Desulfatiglandales</taxon>
        <taxon>Desulfatiglandaceae</taxon>
        <taxon>Desulfatiglans</taxon>
        <taxon>environmental samples</taxon>
    </lineage>
</organism>
<reference evidence="1" key="1">
    <citation type="submission" date="2018-07" db="EMBL/GenBank/DDBJ databases">
        <authorList>
            <consortium name="Genoscope - CEA"/>
            <person name="William W."/>
        </authorList>
    </citation>
    <scope>NUCLEOTIDE SEQUENCE</scope>
    <source>
        <strain evidence="1">IK1</strain>
    </source>
</reference>